<dbReference type="STRING" id="715226.ABI_25660"/>
<dbReference type="Pfam" id="PF00023">
    <property type="entry name" value="Ank"/>
    <property type="match status" value="2"/>
</dbReference>
<dbReference type="PANTHER" id="PTHR24171">
    <property type="entry name" value="ANKYRIN REPEAT DOMAIN-CONTAINING PROTEIN 39-RELATED"/>
    <property type="match status" value="1"/>
</dbReference>
<evidence type="ECO:0000256" key="3">
    <source>
        <dbReference type="PROSITE-ProRule" id="PRU00023"/>
    </source>
</evidence>
<dbReference type="HOGENOM" id="CLU_000134_18_1_5"/>
<dbReference type="InterPro" id="IPR036770">
    <property type="entry name" value="Ankyrin_rpt-contain_sf"/>
</dbReference>
<dbReference type="SMART" id="SM00248">
    <property type="entry name" value="ANK"/>
    <property type="match status" value="4"/>
</dbReference>
<feature type="repeat" description="ANK" evidence="3">
    <location>
        <begin position="132"/>
        <end position="164"/>
    </location>
</feature>
<proteinExistence type="predicted"/>
<evidence type="ECO:0000256" key="2">
    <source>
        <dbReference type="ARBA" id="ARBA00023043"/>
    </source>
</evidence>
<dbReference type="EMBL" id="GL883078">
    <property type="protein sequence ID" value="EGF91152.1"/>
    <property type="molecule type" value="Genomic_DNA"/>
</dbReference>
<feature type="repeat" description="ANK" evidence="3">
    <location>
        <begin position="60"/>
        <end position="92"/>
    </location>
</feature>
<gene>
    <name evidence="4" type="ORF">ABI_25660</name>
</gene>
<reference evidence="5" key="1">
    <citation type="submission" date="2011-03" db="EMBL/GenBank/DDBJ databases">
        <title>Draft genome sequence of Brevundimonas diminuta.</title>
        <authorList>
            <person name="Brown P.J.B."/>
            <person name="Buechlein A."/>
            <person name="Hemmerich C."/>
            <person name="Brun Y.V."/>
        </authorList>
    </citation>
    <scope>NUCLEOTIDE SEQUENCE [LARGE SCALE GENOMIC DNA]</scope>
    <source>
        <strain evidence="5">C19</strain>
    </source>
</reference>
<keyword evidence="5" id="KW-1185">Reference proteome</keyword>
<dbReference type="AlphaFoldDB" id="F4QP94"/>
<dbReference type="RefSeq" id="WP_006273344.1">
    <property type="nucleotide sequence ID" value="NZ_GL883078.1"/>
</dbReference>
<dbReference type="Gene3D" id="1.25.40.20">
    <property type="entry name" value="Ankyrin repeat-containing domain"/>
    <property type="match status" value="1"/>
</dbReference>
<sequence length="226" mass="23377">MIDGPDFTSAVRAIVADDRASLVRLLDAGPHLVKTASVEDPRGKAAEASFLTDIAHYLYAGDTLLHMAAAGFRRRMAEDLLSHGADISVRNRRGAQPLHYAADTNRVLPGAQAETINVLLKAGADPNAIDMSGVAPLHRAVRTRGSAAVEALLAGSADPNLKNGNGSAPLHLALRTTGRGGSGTPTAKREQAEIIRLLLAAGANPDACDGQGQSAREVAASVGIDI</sequence>
<dbReference type="Pfam" id="PF12796">
    <property type="entry name" value="Ank_2"/>
    <property type="match status" value="1"/>
</dbReference>
<dbReference type="eggNOG" id="COG0666">
    <property type="taxonomic scope" value="Bacteria"/>
</dbReference>
<evidence type="ECO:0000256" key="1">
    <source>
        <dbReference type="ARBA" id="ARBA00022737"/>
    </source>
</evidence>
<dbReference type="OrthoDB" id="7365721at2"/>
<evidence type="ECO:0000313" key="4">
    <source>
        <dbReference type="EMBL" id="EGF91152.1"/>
    </source>
</evidence>
<name>F4QP94_9CAUL</name>
<feature type="repeat" description="ANK" evidence="3">
    <location>
        <begin position="93"/>
        <end position="131"/>
    </location>
</feature>
<dbReference type="PROSITE" id="PS50088">
    <property type="entry name" value="ANK_REPEAT"/>
    <property type="match status" value="4"/>
</dbReference>
<dbReference type="SUPFAM" id="SSF48403">
    <property type="entry name" value="Ankyrin repeat"/>
    <property type="match status" value="1"/>
</dbReference>
<accession>F4QP94</accession>
<keyword evidence="2 3" id="KW-0040">ANK repeat</keyword>
<protein>
    <submittedName>
        <fullName evidence="4">Ankyrin repeat family protein</fullName>
    </submittedName>
</protein>
<organism evidence="4 5">
    <name type="scientific">Asticcacaulis biprosthecium C19</name>
    <dbReference type="NCBI Taxonomy" id="715226"/>
    <lineage>
        <taxon>Bacteria</taxon>
        <taxon>Pseudomonadati</taxon>
        <taxon>Pseudomonadota</taxon>
        <taxon>Alphaproteobacteria</taxon>
        <taxon>Caulobacterales</taxon>
        <taxon>Caulobacteraceae</taxon>
        <taxon>Asticcacaulis</taxon>
    </lineage>
</organism>
<dbReference type="InterPro" id="IPR002110">
    <property type="entry name" value="Ankyrin_rpt"/>
</dbReference>
<feature type="repeat" description="ANK" evidence="3">
    <location>
        <begin position="165"/>
        <end position="210"/>
    </location>
</feature>
<evidence type="ECO:0000313" key="5">
    <source>
        <dbReference type="Proteomes" id="UP000006512"/>
    </source>
</evidence>
<dbReference type="Proteomes" id="UP000006512">
    <property type="component" value="Unassembled WGS sequence"/>
</dbReference>
<keyword evidence="1" id="KW-0677">Repeat</keyword>
<dbReference type="PROSITE" id="PS50297">
    <property type="entry name" value="ANK_REP_REGION"/>
    <property type="match status" value="3"/>
</dbReference>